<evidence type="ECO:0008006" key="4">
    <source>
        <dbReference type="Google" id="ProtNLM"/>
    </source>
</evidence>
<sequence>MIPPFFKWLSMKPLFIFLGLLLHSMNIYADEQHKHDHENKAKDTPALRWNMQGLMSVGTSNVENDILMSLQKGTHDPQKSGFNLQHIGLSVDFMIDSSTKLAVALQANDEEFGLEQLYLKTDHYQPITLKVGYFASAFGRLNADHHGNFWLDYPVINARLLGGEGTRGMGIELAHQLPVNWSSQISFSIQNADDETAISFLGEGHSHGDDDQDHQHINTEEYPFYDGVGGTPIVRTKSSQISDFLYTLRSTQQWQPSSSLTVNWGLSGMRGANRAGKNSKTYLYGTDLTVIIHLTPTHTLTWQSEWMQRHFQVGAYQDDIMTIKNNTLKDSGFYSQLLYQFHPQWKIGLRYDDATGDHALFYGQRTQDELRSDRYRISSLLTWSPWRPLTFHLQHNYDVADFTDKKASTVWLGASWTWGMGHHE</sequence>
<evidence type="ECO:0000313" key="2">
    <source>
        <dbReference type="EMBL" id="OUD13154.1"/>
    </source>
</evidence>
<dbReference type="AlphaFoldDB" id="A0A251X6Z3"/>
<accession>A0A251X6Z3</accession>
<evidence type="ECO:0000313" key="3">
    <source>
        <dbReference type="Proteomes" id="UP000194798"/>
    </source>
</evidence>
<dbReference type="InterPro" id="IPR023614">
    <property type="entry name" value="Porin_dom_sf"/>
</dbReference>
<dbReference type="SUPFAM" id="SSF56935">
    <property type="entry name" value="Porins"/>
    <property type="match status" value="1"/>
</dbReference>
<dbReference type="EMBL" id="MSLT01000018">
    <property type="protein sequence ID" value="OUD13154.1"/>
    <property type="molecule type" value="Genomic_DNA"/>
</dbReference>
<feature type="signal peptide" evidence="1">
    <location>
        <begin position="1"/>
        <end position="29"/>
    </location>
</feature>
<keyword evidence="1" id="KW-0732">Signal</keyword>
<dbReference type="Gene3D" id="2.40.160.10">
    <property type="entry name" value="Porin"/>
    <property type="match status" value="1"/>
</dbReference>
<reference evidence="2 3" key="1">
    <citation type="submission" date="2016-12" db="EMBL/GenBank/DDBJ databases">
        <title>Thioflexothrix psekupsii D3 genome sequencing and assembly.</title>
        <authorList>
            <person name="Fomenkov A."/>
            <person name="Vincze T."/>
            <person name="Grabovich M."/>
            <person name="Anton B.P."/>
            <person name="Dubinina G."/>
            <person name="Orlova M."/>
            <person name="Belousova E."/>
            <person name="Roberts R.J."/>
        </authorList>
    </citation>
    <scope>NUCLEOTIDE SEQUENCE [LARGE SCALE GENOMIC DNA]</scope>
    <source>
        <strain evidence="2">D3</strain>
    </source>
</reference>
<name>A0A251X6Z3_9GAMM</name>
<proteinExistence type="predicted"/>
<feature type="chain" id="PRO_5011625498" description="Porin domain-containing protein" evidence="1">
    <location>
        <begin position="30"/>
        <end position="424"/>
    </location>
</feature>
<protein>
    <recommendedName>
        <fullName evidence="4">Porin domain-containing protein</fullName>
    </recommendedName>
</protein>
<dbReference type="Pfam" id="PF07396">
    <property type="entry name" value="Porin_O_P"/>
    <property type="match status" value="1"/>
</dbReference>
<keyword evidence="3" id="KW-1185">Reference proteome</keyword>
<comment type="caution">
    <text evidence="2">The sequence shown here is derived from an EMBL/GenBank/DDBJ whole genome shotgun (WGS) entry which is preliminary data.</text>
</comment>
<gene>
    <name evidence="2" type="ORF">TPSD3_10960</name>
</gene>
<evidence type="ECO:0000256" key="1">
    <source>
        <dbReference type="SAM" id="SignalP"/>
    </source>
</evidence>
<dbReference type="Proteomes" id="UP000194798">
    <property type="component" value="Unassembled WGS sequence"/>
</dbReference>
<organism evidence="2 3">
    <name type="scientific">Thioflexithrix psekupsensis</name>
    <dbReference type="NCBI Taxonomy" id="1570016"/>
    <lineage>
        <taxon>Bacteria</taxon>
        <taxon>Pseudomonadati</taxon>
        <taxon>Pseudomonadota</taxon>
        <taxon>Gammaproteobacteria</taxon>
        <taxon>Thiotrichales</taxon>
        <taxon>Thioflexithrix</taxon>
    </lineage>
</organism>
<dbReference type="InterPro" id="IPR010870">
    <property type="entry name" value="Porin_O/P"/>
</dbReference>